<comment type="caution">
    <text evidence="3">The sequence shown here is derived from an EMBL/GenBank/DDBJ whole genome shotgun (WGS) entry which is preliminary data.</text>
</comment>
<dbReference type="InterPro" id="IPR029052">
    <property type="entry name" value="Metallo-depent_PP-like"/>
</dbReference>
<name>A0AAI8VPD3_9PEZI</name>
<dbReference type="Gene3D" id="3.60.21.10">
    <property type="match status" value="1"/>
</dbReference>
<dbReference type="Pfam" id="PF00149">
    <property type="entry name" value="Metallophos"/>
    <property type="match status" value="1"/>
</dbReference>
<protein>
    <submittedName>
        <fullName evidence="3">Uu.00g094730.m01.CDS01</fullName>
    </submittedName>
</protein>
<feature type="domain" description="Calcineurin-like phosphoesterase" evidence="2">
    <location>
        <begin position="63"/>
        <end position="261"/>
    </location>
</feature>
<feature type="compositionally biased region" description="Basic and acidic residues" evidence="1">
    <location>
        <begin position="309"/>
        <end position="319"/>
    </location>
</feature>
<feature type="region of interest" description="Disordered" evidence="1">
    <location>
        <begin position="304"/>
        <end position="327"/>
    </location>
</feature>
<dbReference type="InterPro" id="IPR004843">
    <property type="entry name" value="Calcineurin-like_PHP"/>
</dbReference>
<sequence>MHSRSLVFRHSGDCHLARLPSSQGVPSSAPLVVAQPRGLEADTTAGVPAIPPSAVPQQTRRTRFVCISDTHNCTVKLPKGDVLIHCGDLTNQGSFSELSKQVRWLEKADFECKLVIAGNHDLTLDTAFYEQFGAYFHNNAPQNPINCQDLFTKSNSLTYLLHGSRTIKLASPSGPHTTFSVFGSPYTPEYGQWAFQYSRKGSAGDEIWKDIPLDTDILVTHGPAHTHTDEAKNRAAAGCESLRQAMWRVRPRLALCGHIHEARGVERVRWDLDSKSVKYKELSDVFEWLDPGEGNNKNSLADLTAKGGRPLENDGHRAPADTPQTSWTSHATGMECGGDKGVSPGIGTRGLSGSPESARSDQAALAGRLGRKETCIVNCAIQSTGYPHSGPRRLNKPIVVDLDLPVWEDDFPCPS</sequence>
<dbReference type="GO" id="GO:0016787">
    <property type="term" value="F:hydrolase activity"/>
    <property type="evidence" value="ECO:0007669"/>
    <property type="project" value="InterPro"/>
</dbReference>
<dbReference type="CDD" id="cd07379">
    <property type="entry name" value="MPP_239FB"/>
    <property type="match status" value="1"/>
</dbReference>
<evidence type="ECO:0000313" key="4">
    <source>
        <dbReference type="Proteomes" id="UP001295740"/>
    </source>
</evidence>
<evidence type="ECO:0000256" key="1">
    <source>
        <dbReference type="SAM" id="MobiDB-lite"/>
    </source>
</evidence>
<accession>A0AAI8VPD3</accession>
<dbReference type="EMBL" id="CAUWAG010000010">
    <property type="protein sequence ID" value="CAJ2508287.1"/>
    <property type="molecule type" value="Genomic_DNA"/>
</dbReference>
<dbReference type="InterPro" id="IPR051693">
    <property type="entry name" value="UPF0046_metallophosphoest"/>
</dbReference>
<organism evidence="3 4">
    <name type="scientific">Anthostomella pinea</name>
    <dbReference type="NCBI Taxonomy" id="933095"/>
    <lineage>
        <taxon>Eukaryota</taxon>
        <taxon>Fungi</taxon>
        <taxon>Dikarya</taxon>
        <taxon>Ascomycota</taxon>
        <taxon>Pezizomycotina</taxon>
        <taxon>Sordariomycetes</taxon>
        <taxon>Xylariomycetidae</taxon>
        <taxon>Xylariales</taxon>
        <taxon>Xylariaceae</taxon>
        <taxon>Anthostomella</taxon>
    </lineage>
</organism>
<evidence type="ECO:0000259" key="2">
    <source>
        <dbReference type="Pfam" id="PF00149"/>
    </source>
</evidence>
<reference evidence="3" key="1">
    <citation type="submission" date="2023-10" db="EMBL/GenBank/DDBJ databases">
        <authorList>
            <person name="Hackl T."/>
        </authorList>
    </citation>
    <scope>NUCLEOTIDE SEQUENCE</scope>
</reference>
<dbReference type="PANTHER" id="PTHR12905:SF16">
    <property type="entry name" value="SER_THR PROTEIN PHOSPHATASE FAMILY PROTEIN (AFU_ORTHOLOGUE AFUA_1G06000)"/>
    <property type="match status" value="1"/>
</dbReference>
<proteinExistence type="predicted"/>
<dbReference type="PANTHER" id="PTHR12905">
    <property type="entry name" value="METALLOPHOSPHOESTERASE"/>
    <property type="match status" value="1"/>
</dbReference>
<dbReference type="SUPFAM" id="SSF56300">
    <property type="entry name" value="Metallo-dependent phosphatases"/>
    <property type="match status" value="1"/>
</dbReference>
<keyword evidence="4" id="KW-1185">Reference proteome</keyword>
<gene>
    <name evidence="3" type="ORF">KHLLAP_LOCUS8755</name>
</gene>
<dbReference type="AlphaFoldDB" id="A0AAI8VPD3"/>
<dbReference type="Proteomes" id="UP001295740">
    <property type="component" value="Unassembled WGS sequence"/>
</dbReference>
<evidence type="ECO:0000313" key="3">
    <source>
        <dbReference type="EMBL" id="CAJ2508287.1"/>
    </source>
</evidence>